<accession>A0A829YM34</accession>
<feature type="domain" description="Coenzyme Q-binding protein COQ10 START" evidence="3">
    <location>
        <begin position="10"/>
        <end position="130"/>
    </location>
</feature>
<dbReference type="Proteomes" id="UP000445000">
    <property type="component" value="Unassembled WGS sequence"/>
</dbReference>
<proteinExistence type="inferred from homology"/>
<dbReference type="InterPro" id="IPR023393">
    <property type="entry name" value="START-like_dom_sf"/>
</dbReference>
<dbReference type="Pfam" id="PF03364">
    <property type="entry name" value="Polyketide_cyc"/>
    <property type="match status" value="1"/>
</dbReference>
<dbReference type="RefSeq" id="WP_161815509.1">
    <property type="nucleotide sequence ID" value="NZ_BLJN01000007.1"/>
</dbReference>
<protein>
    <submittedName>
        <fullName evidence="4">Cyclase</fullName>
    </submittedName>
</protein>
<gene>
    <name evidence="4" type="ORF">GCM10011487_58930</name>
</gene>
<organism evidence="4 5">
    <name type="scientific">Steroidobacter agaridevorans</name>
    <dbReference type="NCBI Taxonomy" id="2695856"/>
    <lineage>
        <taxon>Bacteria</taxon>
        <taxon>Pseudomonadati</taxon>
        <taxon>Pseudomonadota</taxon>
        <taxon>Gammaproteobacteria</taxon>
        <taxon>Steroidobacterales</taxon>
        <taxon>Steroidobacteraceae</taxon>
        <taxon>Steroidobacter</taxon>
    </lineage>
</organism>
<keyword evidence="5" id="KW-1185">Reference proteome</keyword>
<evidence type="ECO:0000313" key="4">
    <source>
        <dbReference type="EMBL" id="GFE83893.1"/>
    </source>
</evidence>
<dbReference type="SUPFAM" id="SSF55961">
    <property type="entry name" value="Bet v1-like"/>
    <property type="match status" value="1"/>
</dbReference>
<reference evidence="5" key="1">
    <citation type="submission" date="2020-01" db="EMBL/GenBank/DDBJ databases">
        <title>'Steroidobacter agaridevorans' sp. nov., agar-degrading bacteria isolated from rhizosphere soils.</title>
        <authorList>
            <person name="Ikenaga M."/>
            <person name="Kataoka M."/>
            <person name="Murouchi A."/>
            <person name="Katsuragi S."/>
            <person name="Sakai M."/>
        </authorList>
    </citation>
    <scope>NUCLEOTIDE SEQUENCE [LARGE SCALE GENOMIC DNA]</scope>
    <source>
        <strain evidence="5">YU21-B</strain>
    </source>
</reference>
<dbReference type="Gene3D" id="3.30.530.20">
    <property type="match status" value="1"/>
</dbReference>
<evidence type="ECO:0000256" key="2">
    <source>
        <dbReference type="ARBA" id="ARBA00022649"/>
    </source>
</evidence>
<name>A0A829YM34_9GAMM</name>
<dbReference type="PANTHER" id="PTHR33824:SF7">
    <property type="entry name" value="POLYKETIDE CYCLASE_DEHYDRASE AND LIPID TRANSPORT SUPERFAMILY PROTEIN"/>
    <property type="match status" value="1"/>
</dbReference>
<dbReference type="PANTHER" id="PTHR33824">
    <property type="entry name" value="POLYKETIDE CYCLASE/DEHYDRASE AND LIPID TRANSPORT SUPERFAMILY PROTEIN"/>
    <property type="match status" value="1"/>
</dbReference>
<sequence length="154" mass="17725">MEHVEKIVDVNCPIHTVYNQWTQFEEFPQFMAGVKEVRQIDDTHVHWHAEIWGKDKEWDAEITEQEPDKRISWKSISGAPNAGTVRFEPLGADRTRVRLVMAYEPEGAIENIGDAVGIFGSRVENTVQDFKKFIESRGRETGAWRGEVDKSRPV</sequence>
<dbReference type="EMBL" id="BLJN01000007">
    <property type="protein sequence ID" value="GFE83893.1"/>
    <property type="molecule type" value="Genomic_DNA"/>
</dbReference>
<dbReference type="InterPro" id="IPR047137">
    <property type="entry name" value="ORF3"/>
</dbReference>
<keyword evidence="2" id="KW-1277">Toxin-antitoxin system</keyword>
<comment type="caution">
    <text evidence="4">The sequence shown here is derived from an EMBL/GenBank/DDBJ whole genome shotgun (WGS) entry which is preliminary data.</text>
</comment>
<dbReference type="CDD" id="cd07817">
    <property type="entry name" value="SRPBCC_8"/>
    <property type="match status" value="1"/>
</dbReference>
<comment type="similarity">
    <text evidence="1">Belongs to the ribosome association toxin RatA family.</text>
</comment>
<dbReference type="InterPro" id="IPR005031">
    <property type="entry name" value="COQ10_START"/>
</dbReference>
<dbReference type="AlphaFoldDB" id="A0A829YM34"/>
<evidence type="ECO:0000256" key="1">
    <source>
        <dbReference type="ARBA" id="ARBA00008918"/>
    </source>
</evidence>
<evidence type="ECO:0000313" key="5">
    <source>
        <dbReference type="Proteomes" id="UP000445000"/>
    </source>
</evidence>
<evidence type="ECO:0000259" key="3">
    <source>
        <dbReference type="Pfam" id="PF03364"/>
    </source>
</evidence>